<reference evidence="2 3" key="1">
    <citation type="journal article" date="2019" name="Sci. Rep.">
        <title>Orb-weaving spider Araneus ventricosus genome elucidates the spidroin gene catalogue.</title>
        <authorList>
            <person name="Kono N."/>
            <person name="Nakamura H."/>
            <person name="Ohtoshi R."/>
            <person name="Moran D.A.P."/>
            <person name="Shinohara A."/>
            <person name="Yoshida Y."/>
            <person name="Fujiwara M."/>
            <person name="Mori M."/>
            <person name="Tomita M."/>
            <person name="Arakawa K."/>
        </authorList>
    </citation>
    <scope>NUCLEOTIDE SEQUENCE [LARGE SCALE GENOMIC DNA]</scope>
</reference>
<feature type="region of interest" description="Disordered" evidence="1">
    <location>
        <begin position="1"/>
        <end position="36"/>
    </location>
</feature>
<sequence length="120" mass="13680">MIENTKQQLVKEKQESQKREHQLTIHSSLTPTRRTKKRKARVFHLVAIHALLLSQRPVLKASPIYKHCLCTFGPTIPQSCLQSSNTRISKNLRSSDFGKTLRECGKKSSKAILGRMEQIA</sequence>
<dbReference type="EMBL" id="BGPR01002145">
    <property type="protein sequence ID" value="GBM68506.1"/>
    <property type="molecule type" value="Genomic_DNA"/>
</dbReference>
<keyword evidence="3" id="KW-1185">Reference proteome</keyword>
<organism evidence="2 3">
    <name type="scientific">Araneus ventricosus</name>
    <name type="common">Orbweaver spider</name>
    <name type="synonym">Epeira ventricosa</name>
    <dbReference type="NCBI Taxonomy" id="182803"/>
    <lineage>
        <taxon>Eukaryota</taxon>
        <taxon>Metazoa</taxon>
        <taxon>Ecdysozoa</taxon>
        <taxon>Arthropoda</taxon>
        <taxon>Chelicerata</taxon>
        <taxon>Arachnida</taxon>
        <taxon>Araneae</taxon>
        <taxon>Araneomorphae</taxon>
        <taxon>Entelegynae</taxon>
        <taxon>Araneoidea</taxon>
        <taxon>Araneidae</taxon>
        <taxon>Araneus</taxon>
    </lineage>
</organism>
<dbReference type="AlphaFoldDB" id="A0A4Y2HSX4"/>
<evidence type="ECO:0000256" key="1">
    <source>
        <dbReference type="SAM" id="MobiDB-lite"/>
    </source>
</evidence>
<comment type="caution">
    <text evidence="2">The sequence shown here is derived from an EMBL/GenBank/DDBJ whole genome shotgun (WGS) entry which is preliminary data.</text>
</comment>
<dbReference type="Proteomes" id="UP000499080">
    <property type="component" value="Unassembled WGS sequence"/>
</dbReference>
<evidence type="ECO:0000313" key="2">
    <source>
        <dbReference type="EMBL" id="GBM68506.1"/>
    </source>
</evidence>
<gene>
    <name evidence="2" type="ORF">AVEN_144212_1</name>
</gene>
<feature type="compositionally biased region" description="Basic and acidic residues" evidence="1">
    <location>
        <begin position="9"/>
        <end position="23"/>
    </location>
</feature>
<name>A0A4Y2HSX4_ARAVE</name>
<protein>
    <submittedName>
        <fullName evidence="2">Uncharacterized protein</fullName>
    </submittedName>
</protein>
<evidence type="ECO:0000313" key="3">
    <source>
        <dbReference type="Proteomes" id="UP000499080"/>
    </source>
</evidence>
<proteinExistence type="predicted"/>
<accession>A0A4Y2HSX4</accession>